<accession>A0A2V2YLJ5</accession>
<dbReference type="CDD" id="cd07067">
    <property type="entry name" value="HP_PGM_like"/>
    <property type="match status" value="1"/>
</dbReference>
<evidence type="ECO:0000313" key="1">
    <source>
        <dbReference type="EMBL" id="PWV94510.1"/>
    </source>
</evidence>
<dbReference type="SUPFAM" id="SSF53254">
    <property type="entry name" value="Phosphoglycerate mutase-like"/>
    <property type="match status" value="1"/>
</dbReference>
<sequence>MTTFYLVRHAEPDWAFKNARNLRGAMRDYVPLTANGLQQAEQIVDAHPFIRESELVLSSPFTRSLHTAAIINRQLVLPILVEYDLHEWIPDNFELNTHAEITALTKEFFAHEGRHPEGEPKIWETKQSVVDRTRAALAKYLDYSKVIVVCHGMVITSLLDYGYEEVELGSVHPYVMERA</sequence>
<dbReference type="RefSeq" id="WP_174812618.1">
    <property type="nucleotide sequence ID" value="NZ_CP054612.1"/>
</dbReference>
<comment type="caution">
    <text evidence="1">The sequence shown here is derived from an EMBL/GenBank/DDBJ whole genome shotgun (WGS) entry which is preliminary data.</text>
</comment>
<dbReference type="Gene3D" id="3.40.50.1240">
    <property type="entry name" value="Phosphoglycerate mutase-like"/>
    <property type="match status" value="1"/>
</dbReference>
<dbReference type="AlphaFoldDB" id="A0A2V2YLJ5"/>
<dbReference type="GO" id="GO:0016791">
    <property type="term" value="F:phosphatase activity"/>
    <property type="evidence" value="ECO:0007669"/>
    <property type="project" value="TreeGrafter"/>
</dbReference>
<proteinExistence type="predicted"/>
<reference evidence="1 2" key="1">
    <citation type="submission" date="2018-05" db="EMBL/GenBank/DDBJ databases">
        <title>Genomic Encyclopedia of Type Strains, Phase III (KMG-III): the genomes of soil and plant-associated and newly described type strains.</title>
        <authorList>
            <person name="Whitman W."/>
        </authorList>
    </citation>
    <scope>NUCLEOTIDE SEQUENCE [LARGE SCALE GENOMIC DNA]</scope>
    <source>
        <strain evidence="1 2">CECT 5696</strain>
    </source>
</reference>
<dbReference type="Pfam" id="PF00300">
    <property type="entry name" value="His_Phos_1"/>
    <property type="match status" value="1"/>
</dbReference>
<evidence type="ECO:0000313" key="2">
    <source>
        <dbReference type="Proteomes" id="UP000246635"/>
    </source>
</evidence>
<dbReference type="SMART" id="SM00855">
    <property type="entry name" value="PGAM"/>
    <property type="match status" value="1"/>
</dbReference>
<gene>
    <name evidence="1" type="ORF">DFQ01_13075</name>
</gene>
<dbReference type="InterPro" id="IPR050275">
    <property type="entry name" value="PGM_Phosphatase"/>
</dbReference>
<name>A0A2V2YLJ5_9BACL</name>
<dbReference type="Proteomes" id="UP000246635">
    <property type="component" value="Unassembled WGS sequence"/>
</dbReference>
<dbReference type="InterPro" id="IPR013078">
    <property type="entry name" value="His_Pase_superF_clade-1"/>
</dbReference>
<dbReference type="EMBL" id="QGTQ01000030">
    <property type="protein sequence ID" value="PWV94510.1"/>
    <property type="molecule type" value="Genomic_DNA"/>
</dbReference>
<dbReference type="InterPro" id="IPR029033">
    <property type="entry name" value="His_PPase_superfam"/>
</dbReference>
<protein>
    <submittedName>
        <fullName evidence="1">Broad specificity phosphatase PhoE</fullName>
    </submittedName>
</protein>
<keyword evidence="2" id="KW-1185">Reference proteome</keyword>
<organism evidence="1 2">
    <name type="scientific">Paenibacillus cellulosilyticus</name>
    <dbReference type="NCBI Taxonomy" id="375489"/>
    <lineage>
        <taxon>Bacteria</taxon>
        <taxon>Bacillati</taxon>
        <taxon>Bacillota</taxon>
        <taxon>Bacilli</taxon>
        <taxon>Bacillales</taxon>
        <taxon>Paenibacillaceae</taxon>
        <taxon>Paenibacillus</taxon>
    </lineage>
</organism>
<dbReference type="PANTHER" id="PTHR48100">
    <property type="entry name" value="BROAD-SPECIFICITY PHOSPHATASE YOR283W-RELATED"/>
    <property type="match status" value="1"/>
</dbReference>